<sequence>MRLALLPAGRLSIAWDPWRRLAQWWRRETGPDLSLPDDLAPPGMAPAHGHGVAALHAAATAQPSQPEARAAWADRLWGPGFALPGGEAEILRLAFLLPLSPATTLLLVGRDAGGAAACLAAQRGAWVAAHQHDCWMADRAEPLLKPFGRRAALAAWDPAAPAFRPRFHHHALALEPMLAGTAPDAFFPALATGLKPGAQVVLVETVLAGDPASPGLARWLALDERPTLPPPREVVEEALQRAGFTLHVTESIGGRHTAAATDAWMRLLAELREGGRPGAAVEAAALVAEAERWLLHHRLLRGGSIAVLRWHATLRG</sequence>
<dbReference type="InterPro" id="IPR029063">
    <property type="entry name" value="SAM-dependent_MTases_sf"/>
</dbReference>
<dbReference type="EMBL" id="NRSG01000070">
    <property type="protein sequence ID" value="MBK1658843.1"/>
    <property type="molecule type" value="Genomic_DNA"/>
</dbReference>
<keyword evidence="2" id="KW-1185">Reference proteome</keyword>
<comment type="caution">
    <text evidence="1">The sequence shown here is derived from an EMBL/GenBank/DDBJ whole genome shotgun (WGS) entry which is preliminary data.</text>
</comment>
<dbReference type="Gene3D" id="3.40.50.150">
    <property type="entry name" value="Vaccinia Virus protein VP39"/>
    <property type="match status" value="1"/>
</dbReference>
<gene>
    <name evidence="1" type="ORF">CKO45_11425</name>
</gene>
<name>A0ABS1CWT5_9PROT</name>
<protein>
    <submittedName>
        <fullName evidence="1">Uncharacterized protein</fullName>
    </submittedName>
</protein>
<dbReference type="SUPFAM" id="SSF53335">
    <property type="entry name" value="S-adenosyl-L-methionine-dependent methyltransferases"/>
    <property type="match status" value="1"/>
</dbReference>
<reference evidence="1 2" key="1">
    <citation type="journal article" date="2020" name="Microorganisms">
        <title>Osmotic Adaptation and Compatible Solute Biosynthesis of Phototrophic Bacteria as Revealed from Genome Analyses.</title>
        <authorList>
            <person name="Imhoff J.F."/>
            <person name="Rahn T."/>
            <person name="Kunzel S."/>
            <person name="Keller A."/>
            <person name="Neulinger S.C."/>
        </authorList>
    </citation>
    <scope>NUCLEOTIDE SEQUENCE [LARGE SCALE GENOMIC DNA]</scope>
    <source>
        <strain evidence="1 2">DSM 15382</strain>
    </source>
</reference>
<proteinExistence type="predicted"/>
<evidence type="ECO:0000313" key="1">
    <source>
        <dbReference type="EMBL" id="MBK1658843.1"/>
    </source>
</evidence>
<organism evidence="1 2">
    <name type="scientific">Paracraurococcus ruber</name>
    <dbReference type="NCBI Taxonomy" id="77675"/>
    <lineage>
        <taxon>Bacteria</taxon>
        <taxon>Pseudomonadati</taxon>
        <taxon>Pseudomonadota</taxon>
        <taxon>Alphaproteobacteria</taxon>
        <taxon>Acetobacterales</taxon>
        <taxon>Roseomonadaceae</taxon>
        <taxon>Paracraurococcus</taxon>
    </lineage>
</organism>
<dbReference type="RefSeq" id="WP_133218673.1">
    <property type="nucleotide sequence ID" value="NZ_NRSG01000070.1"/>
</dbReference>
<accession>A0ABS1CWT5</accession>
<evidence type="ECO:0000313" key="2">
    <source>
        <dbReference type="Proteomes" id="UP000697995"/>
    </source>
</evidence>
<dbReference type="Proteomes" id="UP000697995">
    <property type="component" value="Unassembled WGS sequence"/>
</dbReference>